<dbReference type="PANTHER" id="PTHR22889">
    <property type="entry name" value="WD REPEAT-CONTAINING PROTEIN 89"/>
    <property type="match status" value="1"/>
</dbReference>
<dbReference type="InterPro" id="IPR019775">
    <property type="entry name" value="WD40_repeat_CS"/>
</dbReference>
<evidence type="ECO:0000313" key="5">
    <source>
        <dbReference type="Proteomes" id="UP000245383"/>
    </source>
</evidence>
<name>A0A2T9YJG4_9FUNG</name>
<protein>
    <recommendedName>
        <fullName evidence="6">WD repeat-containing protein 89</fullName>
    </recommendedName>
</protein>
<feature type="repeat" description="WD" evidence="3">
    <location>
        <begin position="307"/>
        <end position="340"/>
    </location>
</feature>
<dbReference type="AlphaFoldDB" id="A0A2T9YJG4"/>
<proteinExistence type="predicted"/>
<dbReference type="Pfam" id="PF00400">
    <property type="entry name" value="WD40"/>
    <property type="match status" value="3"/>
</dbReference>
<dbReference type="SMART" id="SM00320">
    <property type="entry name" value="WD40"/>
    <property type="match status" value="4"/>
</dbReference>
<dbReference type="SUPFAM" id="SSF50978">
    <property type="entry name" value="WD40 repeat-like"/>
    <property type="match status" value="1"/>
</dbReference>
<evidence type="ECO:0000256" key="1">
    <source>
        <dbReference type="ARBA" id="ARBA00022574"/>
    </source>
</evidence>
<evidence type="ECO:0000256" key="2">
    <source>
        <dbReference type="ARBA" id="ARBA00022737"/>
    </source>
</evidence>
<feature type="repeat" description="WD" evidence="3">
    <location>
        <begin position="52"/>
        <end position="92"/>
    </location>
</feature>
<dbReference type="PROSITE" id="PS00678">
    <property type="entry name" value="WD_REPEATS_1"/>
    <property type="match status" value="1"/>
</dbReference>
<dbReference type="PROSITE" id="PS50082">
    <property type="entry name" value="WD_REPEATS_2"/>
    <property type="match status" value="2"/>
</dbReference>
<accession>A0A2T9YJG4</accession>
<keyword evidence="2" id="KW-0677">Repeat</keyword>
<dbReference type="InterPro" id="IPR039328">
    <property type="entry name" value="WDR89"/>
</dbReference>
<keyword evidence="5" id="KW-1185">Reference proteome</keyword>
<dbReference type="EMBL" id="MBFR01000161">
    <property type="protein sequence ID" value="PVU92463.1"/>
    <property type="molecule type" value="Genomic_DNA"/>
</dbReference>
<reference evidence="4 5" key="1">
    <citation type="journal article" date="2018" name="MBio">
        <title>Comparative Genomics Reveals the Core Gene Toolbox for the Fungus-Insect Symbiosis.</title>
        <authorList>
            <person name="Wang Y."/>
            <person name="Stata M."/>
            <person name="Wang W."/>
            <person name="Stajich J.E."/>
            <person name="White M.M."/>
            <person name="Moncalvo J.M."/>
        </authorList>
    </citation>
    <scope>NUCLEOTIDE SEQUENCE [LARGE SCALE GENOMIC DNA]</scope>
    <source>
        <strain evidence="4 5">SWE-8-4</strain>
    </source>
</reference>
<dbReference type="PROSITE" id="PS50294">
    <property type="entry name" value="WD_REPEATS_REGION"/>
    <property type="match status" value="2"/>
</dbReference>
<gene>
    <name evidence="4" type="ORF">BB561_003820</name>
</gene>
<evidence type="ECO:0008006" key="6">
    <source>
        <dbReference type="Google" id="ProtNLM"/>
    </source>
</evidence>
<evidence type="ECO:0000256" key="3">
    <source>
        <dbReference type="PROSITE-ProRule" id="PRU00221"/>
    </source>
</evidence>
<dbReference type="InterPro" id="IPR036322">
    <property type="entry name" value="WD40_repeat_dom_sf"/>
</dbReference>
<keyword evidence="1 3" id="KW-0853">WD repeat</keyword>
<comment type="caution">
    <text evidence="4">The sequence shown here is derived from an EMBL/GenBank/DDBJ whole genome shotgun (WGS) entry which is preliminary data.</text>
</comment>
<dbReference type="STRING" id="133385.A0A2T9YJG4"/>
<dbReference type="OrthoDB" id="25131at2759"/>
<dbReference type="Proteomes" id="UP000245383">
    <property type="component" value="Unassembled WGS sequence"/>
</dbReference>
<dbReference type="Gene3D" id="2.130.10.10">
    <property type="entry name" value="YVTN repeat-like/Quinoprotein amine dehydrogenase"/>
    <property type="match status" value="2"/>
</dbReference>
<sequence length="340" mass="37939">MRCVAFQQLPTTNGKIPYINQVSAVADGIIASTSSNNVFLLDNSNLAIKAEIGHHQKQITNTETKKNNFVATSSLDGAVRVWDLRMSTRTPAQELMAPLPLLSFDISCDGNFVIAGSEQAQNFSKKKYMFCNKVLDSEANTAIFFWDVRKPDFELTSFVESHSNDITQIKCHPTNPKQFLSASTDGLACLYNFEKTLEENDAMVSSCNVNISIQQAGYFGPDSNYLFCLSDMNTLSLWYEDSTQISNFDSIINSEQEISSQKSIDYVVSCSFDSNSNNLYLHSGNYDGDVHLSLLYPDRISDETTLSAGHSDIVRSVYWDYVNYKAVTGGEDGRICFWSV</sequence>
<dbReference type="PANTHER" id="PTHR22889:SF0">
    <property type="entry name" value="WD REPEAT-CONTAINING PROTEIN 89"/>
    <property type="match status" value="1"/>
</dbReference>
<evidence type="ECO:0000313" key="4">
    <source>
        <dbReference type="EMBL" id="PVU92463.1"/>
    </source>
</evidence>
<dbReference type="InterPro" id="IPR015943">
    <property type="entry name" value="WD40/YVTN_repeat-like_dom_sf"/>
</dbReference>
<dbReference type="InterPro" id="IPR001680">
    <property type="entry name" value="WD40_rpt"/>
</dbReference>
<organism evidence="4 5">
    <name type="scientific">Smittium simulii</name>
    <dbReference type="NCBI Taxonomy" id="133385"/>
    <lineage>
        <taxon>Eukaryota</taxon>
        <taxon>Fungi</taxon>
        <taxon>Fungi incertae sedis</taxon>
        <taxon>Zoopagomycota</taxon>
        <taxon>Kickxellomycotina</taxon>
        <taxon>Harpellomycetes</taxon>
        <taxon>Harpellales</taxon>
        <taxon>Legeriomycetaceae</taxon>
        <taxon>Smittium</taxon>
    </lineage>
</organism>